<accession>A0A068REC9</accession>
<dbReference type="AlphaFoldDB" id="A0A068REC9"/>
<name>A0A068REC9_9FUNG</name>
<feature type="region of interest" description="Disordered" evidence="1">
    <location>
        <begin position="1"/>
        <end position="21"/>
    </location>
</feature>
<evidence type="ECO:0000313" key="3">
    <source>
        <dbReference type="Proteomes" id="UP000027586"/>
    </source>
</evidence>
<comment type="caution">
    <text evidence="2">The sequence shown here is derived from an EMBL/GenBank/DDBJ whole genome shotgun (WGS) entry which is preliminary data.</text>
</comment>
<evidence type="ECO:0000313" key="2">
    <source>
        <dbReference type="EMBL" id="CDH48339.1"/>
    </source>
</evidence>
<evidence type="ECO:0000256" key="1">
    <source>
        <dbReference type="SAM" id="MobiDB-lite"/>
    </source>
</evidence>
<feature type="region of interest" description="Disordered" evidence="1">
    <location>
        <begin position="113"/>
        <end position="137"/>
    </location>
</feature>
<organism evidence="2 3">
    <name type="scientific">Lichtheimia corymbifera JMRC:FSU:9682</name>
    <dbReference type="NCBI Taxonomy" id="1263082"/>
    <lineage>
        <taxon>Eukaryota</taxon>
        <taxon>Fungi</taxon>
        <taxon>Fungi incertae sedis</taxon>
        <taxon>Mucoromycota</taxon>
        <taxon>Mucoromycotina</taxon>
        <taxon>Mucoromycetes</taxon>
        <taxon>Mucorales</taxon>
        <taxon>Lichtheimiaceae</taxon>
        <taxon>Lichtheimia</taxon>
    </lineage>
</organism>
<proteinExistence type="predicted"/>
<dbReference type="VEuPathDB" id="FungiDB:LCOR_00126.1"/>
<dbReference type="OrthoDB" id="2362414at2759"/>
<gene>
    <name evidence="2" type="ORF">LCOR_00126.1</name>
</gene>
<feature type="region of interest" description="Disordered" evidence="1">
    <location>
        <begin position="166"/>
        <end position="188"/>
    </location>
</feature>
<keyword evidence="3" id="KW-1185">Reference proteome</keyword>
<dbReference type="EMBL" id="CBTN010000001">
    <property type="protein sequence ID" value="CDH48339.1"/>
    <property type="molecule type" value="Genomic_DNA"/>
</dbReference>
<dbReference type="Proteomes" id="UP000027586">
    <property type="component" value="Unassembled WGS sequence"/>
</dbReference>
<sequence length="188" mass="21318">MSFSSETQHHYPLSFTNRHNNPLVENKRHHHQSAQQHICMDLHQVLAEYDTEPEMLKLILRCKIEEDKRHTAEARLKAKELDLMWVQSQLAARCQHNAAAAAASTHNDFSSILSKRTSTTSSYDEDEDDHQRRRRDSAAAAMIAMGSTPSPCNYYPTSTTTTAAVTAYPSPSSDECNSPMVEREPMER</sequence>
<reference evidence="2" key="1">
    <citation type="submission" date="2013-08" db="EMBL/GenBank/DDBJ databases">
        <title>Gene expansion shapes genome architecture in the human pathogen Lichtheimia corymbifera: an evolutionary genomics analysis in the ancient terrestrial Mucorales (Mucoromycotina).</title>
        <authorList>
            <person name="Schwartze V.U."/>
            <person name="Winter S."/>
            <person name="Shelest E."/>
            <person name="Marcet-Houben M."/>
            <person name="Horn F."/>
            <person name="Wehner S."/>
            <person name="Hoffmann K."/>
            <person name="Riege K."/>
            <person name="Sammeth M."/>
            <person name="Nowrousian M."/>
            <person name="Valiante V."/>
            <person name="Linde J."/>
            <person name="Jacobsen I.D."/>
            <person name="Marz M."/>
            <person name="Brakhage A.A."/>
            <person name="Gabaldon T."/>
            <person name="Bocker S."/>
            <person name="Voigt K."/>
        </authorList>
    </citation>
    <scope>NUCLEOTIDE SEQUENCE [LARGE SCALE GENOMIC DNA]</scope>
    <source>
        <strain evidence="2">FSU 9682</strain>
    </source>
</reference>
<protein>
    <submittedName>
        <fullName evidence="2">Uncharacterized protein</fullName>
    </submittedName>
</protein>